<reference evidence="1" key="1">
    <citation type="submission" date="2022-08" db="EMBL/GenBank/DDBJ databases">
        <authorList>
            <person name="Deng Y."/>
            <person name="Han X.-F."/>
            <person name="Zhang Y.-Q."/>
        </authorList>
    </citation>
    <scope>NUCLEOTIDE SEQUENCE</scope>
    <source>
        <strain evidence="1">CPCC 203386</strain>
    </source>
</reference>
<evidence type="ECO:0000313" key="2">
    <source>
        <dbReference type="Proteomes" id="UP001165586"/>
    </source>
</evidence>
<dbReference type="Proteomes" id="UP001165586">
    <property type="component" value="Unassembled WGS sequence"/>
</dbReference>
<dbReference type="RefSeq" id="WP_259543764.1">
    <property type="nucleotide sequence ID" value="NZ_JANLCJ010000648.1"/>
</dbReference>
<keyword evidence="2" id="KW-1185">Reference proteome</keyword>
<name>A0ABT2HBV5_9MICO</name>
<dbReference type="EMBL" id="JANLCJ010000648">
    <property type="protein sequence ID" value="MCS5737378.1"/>
    <property type="molecule type" value="Genomic_DNA"/>
</dbReference>
<accession>A0ABT2HBV5</accession>
<comment type="caution">
    <text evidence="1">The sequence shown here is derived from an EMBL/GenBank/DDBJ whole genome shotgun (WGS) entry which is preliminary data.</text>
</comment>
<proteinExistence type="predicted"/>
<evidence type="ECO:0000313" key="1">
    <source>
        <dbReference type="EMBL" id="MCS5737378.1"/>
    </source>
</evidence>
<sequence length="120" mass="14111">MPKLTKAEQAALRLPRTAADNVEDAKEAFMFITDMLIGALIEPGRDPDRWCRKVMREALEQDKLRRIATREIVWRAQRMDDSFKWLRRYHGTFMLMAEDVPQLGYQCSLVNFDEPVRPNI</sequence>
<protein>
    <submittedName>
        <fullName evidence="1">Uncharacterized protein</fullName>
    </submittedName>
</protein>
<gene>
    <name evidence="1" type="ORF">N1032_26965</name>
</gene>
<organism evidence="1 2">
    <name type="scientific">Herbiconiux daphne</name>
    <dbReference type="NCBI Taxonomy" id="2970914"/>
    <lineage>
        <taxon>Bacteria</taxon>
        <taxon>Bacillati</taxon>
        <taxon>Actinomycetota</taxon>
        <taxon>Actinomycetes</taxon>
        <taxon>Micrococcales</taxon>
        <taxon>Microbacteriaceae</taxon>
        <taxon>Herbiconiux</taxon>
    </lineage>
</organism>